<accession>F8NIK1</accession>
<feature type="region of interest" description="Disordered" evidence="1">
    <location>
        <begin position="1"/>
        <end position="42"/>
    </location>
</feature>
<reference evidence="2" key="1">
    <citation type="submission" date="2011-04" db="EMBL/GenBank/DDBJ databases">
        <title>Evolution of plant cell wall degrading machinery underlies the functional diversity of forest fungi.</title>
        <authorList>
            <consortium name="US DOE Joint Genome Institute (JGI-PGF)"/>
            <person name="Eastwood D.C."/>
            <person name="Floudas D."/>
            <person name="Binder M."/>
            <person name="Majcherczyk A."/>
            <person name="Schneider P."/>
            <person name="Aerts A."/>
            <person name="Asiegbu F.O."/>
            <person name="Baker S.E."/>
            <person name="Barry K."/>
            <person name="Bendiksby M."/>
            <person name="Blumentritt M."/>
            <person name="Coutinho P.M."/>
            <person name="Cullen D."/>
            <person name="Cullen D."/>
            <person name="Gathman A."/>
            <person name="Goodell B."/>
            <person name="Henrissat B."/>
            <person name="Ihrmark K."/>
            <person name="Kauserud H."/>
            <person name="Kohler A."/>
            <person name="LaButti K."/>
            <person name="Lapidus A."/>
            <person name="Lavin J.L."/>
            <person name="Lee Y.-H."/>
            <person name="Lindquist E."/>
            <person name="Lilly W."/>
            <person name="Lucas S."/>
            <person name="Morin E."/>
            <person name="Murat C."/>
            <person name="Oguiza J.A."/>
            <person name="Park J."/>
            <person name="Pisabarro A.G."/>
            <person name="Riley R."/>
            <person name="Rosling A."/>
            <person name="Salamov A."/>
            <person name="Schmidt O."/>
            <person name="Schmutz J."/>
            <person name="Skrede I."/>
            <person name="Stenlid J."/>
            <person name="Wiebenga A."/>
            <person name="Xie X."/>
            <person name="Kues U."/>
            <person name="Hibbett D.S."/>
            <person name="Hoffmeister D."/>
            <person name="Hogberg N."/>
            <person name="Martin F."/>
            <person name="Grigoriev I.V."/>
            <person name="Watkinson S.C."/>
        </authorList>
    </citation>
    <scope>NUCLEOTIDE SEQUENCE</scope>
    <source>
        <strain evidence="2">S7.9</strain>
    </source>
</reference>
<sequence>MDNLREVGSFRSLATGDSRSTMPITSRSDPEPGDVGLPRAPCSDAGLAFRIHTLSST</sequence>
<dbReference type="RefSeq" id="XP_007314005.1">
    <property type="nucleotide sequence ID" value="XM_007313943.1"/>
</dbReference>
<organism>
    <name type="scientific">Serpula lacrymans var. lacrymans (strain S7.9)</name>
    <name type="common">Dry rot fungus</name>
    <dbReference type="NCBI Taxonomy" id="578457"/>
    <lineage>
        <taxon>Eukaryota</taxon>
        <taxon>Fungi</taxon>
        <taxon>Dikarya</taxon>
        <taxon>Basidiomycota</taxon>
        <taxon>Agaricomycotina</taxon>
        <taxon>Agaricomycetes</taxon>
        <taxon>Agaricomycetidae</taxon>
        <taxon>Boletales</taxon>
        <taxon>Coniophorineae</taxon>
        <taxon>Serpulaceae</taxon>
        <taxon>Serpula</taxon>
    </lineage>
</organism>
<dbReference type="KEGG" id="sla:SERLADRAFT_458005"/>
<dbReference type="HOGENOM" id="CLU_2997872_0_0_1"/>
<name>F8NIK1_SERL9</name>
<feature type="compositionally biased region" description="Polar residues" evidence="1">
    <location>
        <begin position="15"/>
        <end position="27"/>
    </location>
</feature>
<dbReference type="GeneID" id="18817619"/>
<dbReference type="Proteomes" id="UP000008064">
    <property type="component" value="Unassembled WGS sequence"/>
</dbReference>
<dbReference type="AlphaFoldDB" id="F8NIK1"/>
<evidence type="ECO:0000313" key="2">
    <source>
        <dbReference type="EMBL" id="EGO29763.1"/>
    </source>
</evidence>
<evidence type="ECO:0000256" key="1">
    <source>
        <dbReference type="SAM" id="MobiDB-lite"/>
    </source>
</evidence>
<dbReference type="EMBL" id="GL945429">
    <property type="protein sequence ID" value="EGO29763.1"/>
    <property type="molecule type" value="Genomic_DNA"/>
</dbReference>
<proteinExistence type="predicted"/>
<protein>
    <submittedName>
        <fullName evidence="2">Uncharacterized protein</fullName>
    </submittedName>
</protein>
<gene>
    <name evidence="2" type="ORF">SERLADRAFT_458005</name>
</gene>